<gene>
    <name evidence="6" type="ORF">UC3_02040</name>
</gene>
<dbReference type="InterPro" id="IPR036390">
    <property type="entry name" value="WH_DNA-bd_sf"/>
</dbReference>
<dbReference type="Proteomes" id="UP000013785">
    <property type="component" value="Unassembled WGS sequence"/>
</dbReference>
<name>R3TPR2_9ENTE</name>
<keyword evidence="2" id="KW-0238">DNA-binding</keyword>
<organism evidence="6 7">
    <name type="scientific">Enterococcus phoeniculicola ATCC BAA-412</name>
    <dbReference type="NCBI Taxonomy" id="1158610"/>
    <lineage>
        <taxon>Bacteria</taxon>
        <taxon>Bacillati</taxon>
        <taxon>Bacillota</taxon>
        <taxon>Bacilli</taxon>
        <taxon>Lactobacillales</taxon>
        <taxon>Enterococcaceae</taxon>
        <taxon>Enterococcus</taxon>
    </lineage>
</organism>
<keyword evidence="7" id="KW-1185">Reference proteome</keyword>
<dbReference type="Pfam" id="PF01047">
    <property type="entry name" value="MarR"/>
    <property type="match status" value="1"/>
</dbReference>
<dbReference type="InterPro" id="IPR036388">
    <property type="entry name" value="WH-like_DNA-bd_sf"/>
</dbReference>
<feature type="compositionally biased region" description="Basic and acidic residues" evidence="4">
    <location>
        <begin position="143"/>
        <end position="155"/>
    </location>
</feature>
<dbReference type="SUPFAM" id="SSF46785">
    <property type="entry name" value="Winged helix' DNA-binding domain"/>
    <property type="match status" value="1"/>
</dbReference>
<evidence type="ECO:0000256" key="3">
    <source>
        <dbReference type="ARBA" id="ARBA00023163"/>
    </source>
</evidence>
<reference evidence="6 7" key="1">
    <citation type="submission" date="2013-02" db="EMBL/GenBank/DDBJ databases">
        <title>The Genome Sequence of Enterococcus phoeniculicola BAA-412.</title>
        <authorList>
            <consortium name="The Broad Institute Genome Sequencing Platform"/>
            <consortium name="The Broad Institute Genome Sequencing Center for Infectious Disease"/>
            <person name="Earl A.M."/>
            <person name="Gilmore M.S."/>
            <person name="Lebreton F."/>
            <person name="Walker B."/>
            <person name="Young S.K."/>
            <person name="Zeng Q."/>
            <person name="Gargeya S."/>
            <person name="Fitzgerald M."/>
            <person name="Haas B."/>
            <person name="Abouelleil A."/>
            <person name="Alvarado L."/>
            <person name="Arachchi H.M."/>
            <person name="Berlin A.M."/>
            <person name="Chapman S.B."/>
            <person name="Dewar J."/>
            <person name="Goldberg J."/>
            <person name="Griggs A."/>
            <person name="Gujja S."/>
            <person name="Hansen M."/>
            <person name="Howarth C."/>
            <person name="Imamovic A."/>
            <person name="Larimer J."/>
            <person name="McCowan C."/>
            <person name="Murphy C."/>
            <person name="Neiman D."/>
            <person name="Pearson M."/>
            <person name="Priest M."/>
            <person name="Roberts A."/>
            <person name="Saif S."/>
            <person name="Shea T."/>
            <person name="Sisk P."/>
            <person name="Sykes S."/>
            <person name="Wortman J."/>
            <person name="Nusbaum C."/>
            <person name="Birren B."/>
        </authorList>
    </citation>
    <scope>NUCLEOTIDE SEQUENCE [LARGE SCALE GENOMIC DNA]</scope>
    <source>
        <strain evidence="6 7">ATCC BAA-412</strain>
    </source>
</reference>
<keyword evidence="3" id="KW-0804">Transcription</keyword>
<evidence type="ECO:0000256" key="1">
    <source>
        <dbReference type="ARBA" id="ARBA00023015"/>
    </source>
</evidence>
<dbReference type="eggNOG" id="COG1846">
    <property type="taxonomic scope" value="Bacteria"/>
</dbReference>
<dbReference type="SMART" id="SM00347">
    <property type="entry name" value="HTH_MARR"/>
    <property type="match status" value="1"/>
</dbReference>
<protein>
    <recommendedName>
        <fullName evidence="5">HTH marR-type domain-containing protein</fullName>
    </recommendedName>
</protein>
<feature type="domain" description="HTH marR-type" evidence="5">
    <location>
        <begin position="1"/>
        <end position="138"/>
    </location>
</feature>
<dbReference type="PATRIC" id="fig|1158610.3.peg.2034"/>
<dbReference type="STRING" id="154621.RV11_GL003121"/>
<dbReference type="EMBL" id="AJAT01000016">
    <property type="protein sequence ID" value="EOL43063.1"/>
    <property type="molecule type" value="Genomic_DNA"/>
</dbReference>
<dbReference type="PROSITE" id="PS50995">
    <property type="entry name" value="HTH_MARR_2"/>
    <property type="match status" value="1"/>
</dbReference>
<evidence type="ECO:0000313" key="7">
    <source>
        <dbReference type="Proteomes" id="UP000013785"/>
    </source>
</evidence>
<evidence type="ECO:0000259" key="5">
    <source>
        <dbReference type="PROSITE" id="PS50995"/>
    </source>
</evidence>
<dbReference type="HOGENOM" id="CLU_083287_14_1_9"/>
<evidence type="ECO:0000313" key="6">
    <source>
        <dbReference type="EMBL" id="EOL43063.1"/>
    </source>
</evidence>
<evidence type="ECO:0000256" key="4">
    <source>
        <dbReference type="SAM" id="MobiDB-lite"/>
    </source>
</evidence>
<comment type="caution">
    <text evidence="6">The sequence shown here is derived from an EMBL/GenBank/DDBJ whole genome shotgun (WGS) entry which is preliminary data.</text>
</comment>
<accession>R3TPR2</accession>
<dbReference type="PRINTS" id="PR00598">
    <property type="entry name" value="HTHMARR"/>
</dbReference>
<dbReference type="GO" id="GO:0003700">
    <property type="term" value="F:DNA-binding transcription factor activity"/>
    <property type="evidence" value="ECO:0007669"/>
    <property type="project" value="InterPro"/>
</dbReference>
<dbReference type="AlphaFoldDB" id="R3TPR2"/>
<dbReference type="InterPro" id="IPR023187">
    <property type="entry name" value="Tscrpt_reg_MarR-type_CS"/>
</dbReference>
<dbReference type="Gene3D" id="1.10.10.10">
    <property type="entry name" value="Winged helix-like DNA-binding domain superfamily/Winged helix DNA-binding domain"/>
    <property type="match status" value="1"/>
</dbReference>
<dbReference type="GO" id="GO:0003677">
    <property type="term" value="F:DNA binding"/>
    <property type="evidence" value="ECO:0007669"/>
    <property type="project" value="UniProtKB-KW"/>
</dbReference>
<evidence type="ECO:0000256" key="2">
    <source>
        <dbReference type="ARBA" id="ARBA00023125"/>
    </source>
</evidence>
<dbReference type="PROSITE" id="PS01117">
    <property type="entry name" value="HTH_MARR_1"/>
    <property type="match status" value="1"/>
</dbReference>
<sequence>MKMKRELPQQFMETQSLMRRYMHREMSKQGQMGPHHGQGRILMILRMQEAVSQKDLAFVLGVRPQSIGELLGKMEKQEWITRTPSTEDRRVMLVSLTQKGKEEAEKLSEEPHYGEELFSIFNEEEQEQLLDFMERLFEELEEKVGGEEDPREFSKRFGGGHGPHRHGLHGHGPFRQDREHHYGFCGYHGKENF</sequence>
<dbReference type="PANTHER" id="PTHR42756:SF1">
    <property type="entry name" value="TRANSCRIPTIONAL REPRESSOR OF EMRAB OPERON"/>
    <property type="match status" value="1"/>
</dbReference>
<feature type="region of interest" description="Disordered" evidence="4">
    <location>
        <begin position="143"/>
        <end position="175"/>
    </location>
</feature>
<dbReference type="PANTHER" id="PTHR42756">
    <property type="entry name" value="TRANSCRIPTIONAL REGULATOR, MARR"/>
    <property type="match status" value="1"/>
</dbReference>
<keyword evidence="1" id="KW-0805">Transcription regulation</keyword>
<dbReference type="InterPro" id="IPR000835">
    <property type="entry name" value="HTH_MarR-typ"/>
</dbReference>
<proteinExistence type="predicted"/>